<name>A0A9Q7ABV5_9BACT</name>
<dbReference type="GO" id="GO:0004520">
    <property type="term" value="F:DNA endonuclease activity"/>
    <property type="evidence" value="ECO:0007669"/>
    <property type="project" value="InterPro"/>
</dbReference>
<reference evidence="9" key="1">
    <citation type="submission" date="2021-04" db="EMBL/GenBank/DDBJ databases">
        <title>A novel Synergistetes isolate from a pyrite-forming mixed culture.</title>
        <authorList>
            <person name="Bunk B."/>
            <person name="Sproer C."/>
            <person name="Spring S."/>
            <person name="Pester M."/>
        </authorList>
    </citation>
    <scope>NUCLEOTIDE SEQUENCE [LARGE SCALE GENOMIC DNA]</scope>
    <source>
        <strain evidence="9">J.5.4.2-T.3.5.2</strain>
    </source>
</reference>
<dbReference type="GO" id="GO:0016787">
    <property type="term" value="F:hydrolase activity"/>
    <property type="evidence" value="ECO:0007669"/>
    <property type="project" value="UniProtKB-KW"/>
</dbReference>
<dbReference type="InterPro" id="IPR019858">
    <property type="entry name" value="CRISPR-assoc_Cas1_HMARI/TNEAP"/>
</dbReference>
<dbReference type="EMBL" id="CP072943">
    <property type="protein sequence ID" value="QTX32148.1"/>
    <property type="molecule type" value="Genomic_DNA"/>
</dbReference>
<dbReference type="KEGG" id="aram:KAR29_12690"/>
<evidence type="ECO:0000313" key="8">
    <source>
        <dbReference type="EMBL" id="QTX32148.1"/>
    </source>
</evidence>
<keyword evidence="1" id="KW-0540">Nuclease</keyword>
<protein>
    <submittedName>
        <fullName evidence="8">CRISPR-associated endonuclease Cas1</fullName>
    </submittedName>
</protein>
<dbReference type="GO" id="GO:0051607">
    <property type="term" value="P:defense response to virus"/>
    <property type="evidence" value="ECO:0007669"/>
    <property type="project" value="UniProtKB-KW"/>
</dbReference>
<sequence>MDKKGLEVLHGYRGPHLSLFCGADEDQNPFFLLRSAQMRVLNDAGQRLAAARWLLRGVLAVYRIWQCWTKAPVEAILKRTAPAIEEAPDIESLRGVEGAFHRDLFDLWQEAFGAPWHFEERNRRPPRDPINAFLSYGNSIVYSLCVPPIQRKYLHSALSILHEPGARRHSLALDMAELYKPLLVEAPLWTLLKRKGLLPDMTVTDIDGCRLSAESRQIFRRAMRDVLFPLYVEESRDRWGWPLFFWENLETTAAELGRRCLRGDFSGHWFPSGLVWPRSKLLEDCMPYLCRTL</sequence>
<evidence type="ECO:0000256" key="3">
    <source>
        <dbReference type="ARBA" id="ARBA00022759"/>
    </source>
</evidence>
<keyword evidence="5" id="KW-0460">Magnesium</keyword>
<dbReference type="AlphaFoldDB" id="A0A9Q7ABV5"/>
<dbReference type="Gene3D" id="1.20.120.920">
    <property type="entry name" value="CRISPR-associated endonuclease Cas1, C-terminal domain"/>
    <property type="match status" value="1"/>
</dbReference>
<evidence type="ECO:0000313" key="9">
    <source>
        <dbReference type="Proteomes" id="UP000671879"/>
    </source>
</evidence>
<dbReference type="Proteomes" id="UP000671879">
    <property type="component" value="Chromosome"/>
</dbReference>
<dbReference type="PANTHER" id="PTHR43219:SF2">
    <property type="entry name" value="CRISPR-ASSOCIATED ENDONUCLEASE CAS1"/>
    <property type="match status" value="1"/>
</dbReference>
<accession>A0A9Q7ABV5</accession>
<keyword evidence="4" id="KW-0378">Hydrolase</keyword>
<dbReference type="CDD" id="cd09634">
    <property type="entry name" value="Cas1_I-II-III"/>
    <property type="match status" value="1"/>
</dbReference>
<dbReference type="Pfam" id="PF01867">
    <property type="entry name" value="Cas_Cas1"/>
    <property type="match status" value="1"/>
</dbReference>
<dbReference type="GO" id="GO:0046872">
    <property type="term" value="F:metal ion binding"/>
    <property type="evidence" value="ECO:0007669"/>
    <property type="project" value="UniProtKB-KW"/>
</dbReference>
<evidence type="ECO:0000256" key="5">
    <source>
        <dbReference type="ARBA" id="ARBA00022842"/>
    </source>
</evidence>
<organism evidence="8 9">
    <name type="scientific">Aminithiophilus ramosus</name>
    <dbReference type="NCBI Taxonomy" id="3029084"/>
    <lineage>
        <taxon>Bacteria</taxon>
        <taxon>Thermotogati</taxon>
        <taxon>Synergistota</taxon>
        <taxon>Synergistia</taxon>
        <taxon>Synergistales</taxon>
        <taxon>Aminithiophilaceae</taxon>
        <taxon>Aminithiophilus</taxon>
    </lineage>
</organism>
<evidence type="ECO:0000256" key="2">
    <source>
        <dbReference type="ARBA" id="ARBA00022723"/>
    </source>
</evidence>
<keyword evidence="7" id="KW-0238">DNA-binding</keyword>
<dbReference type="RefSeq" id="WP_274373362.1">
    <property type="nucleotide sequence ID" value="NZ_CP072943.1"/>
</dbReference>
<evidence type="ECO:0000256" key="1">
    <source>
        <dbReference type="ARBA" id="ARBA00022722"/>
    </source>
</evidence>
<keyword evidence="2" id="KW-0479">Metal-binding</keyword>
<keyword evidence="3 8" id="KW-0255">Endonuclease</keyword>
<dbReference type="InterPro" id="IPR002729">
    <property type="entry name" value="CRISPR-assoc_Cas1"/>
</dbReference>
<proteinExistence type="predicted"/>
<evidence type="ECO:0000256" key="4">
    <source>
        <dbReference type="ARBA" id="ARBA00022801"/>
    </source>
</evidence>
<dbReference type="NCBIfam" id="TIGR00287">
    <property type="entry name" value="cas1"/>
    <property type="match status" value="1"/>
</dbReference>
<dbReference type="GO" id="GO:0003677">
    <property type="term" value="F:DNA binding"/>
    <property type="evidence" value="ECO:0007669"/>
    <property type="project" value="UniProtKB-KW"/>
</dbReference>
<dbReference type="PANTHER" id="PTHR43219">
    <property type="entry name" value="CRISPR-ASSOCIATED ENDONUCLEASE CAS1"/>
    <property type="match status" value="1"/>
</dbReference>
<gene>
    <name evidence="8" type="primary">cas1</name>
    <name evidence="8" type="ORF">KAR29_12690</name>
</gene>
<keyword evidence="6" id="KW-0051">Antiviral defense</keyword>
<dbReference type="InterPro" id="IPR042206">
    <property type="entry name" value="CRISPR-assoc_Cas1_C"/>
</dbReference>
<evidence type="ECO:0000256" key="7">
    <source>
        <dbReference type="ARBA" id="ARBA00023125"/>
    </source>
</evidence>
<keyword evidence="9" id="KW-1185">Reference proteome</keyword>
<dbReference type="GO" id="GO:0043571">
    <property type="term" value="P:maintenance of CRISPR repeat elements"/>
    <property type="evidence" value="ECO:0007669"/>
    <property type="project" value="InterPro"/>
</dbReference>
<evidence type="ECO:0000256" key="6">
    <source>
        <dbReference type="ARBA" id="ARBA00023118"/>
    </source>
</evidence>